<protein>
    <submittedName>
        <fullName evidence="1">1782_t:CDS:1</fullName>
    </submittedName>
</protein>
<dbReference type="PANTHER" id="PTHR13318">
    <property type="entry name" value="PARTNER OF PAIRED, ISOFORM B-RELATED"/>
    <property type="match status" value="1"/>
</dbReference>
<dbReference type="AlphaFoldDB" id="A0A9N9FHA1"/>
<dbReference type="OrthoDB" id="3219396at2759"/>
<reference evidence="1" key="1">
    <citation type="submission" date="2021-06" db="EMBL/GenBank/DDBJ databases">
        <authorList>
            <person name="Kallberg Y."/>
            <person name="Tangrot J."/>
            <person name="Rosling A."/>
        </authorList>
    </citation>
    <scope>NUCLEOTIDE SEQUENCE</scope>
    <source>
        <strain evidence="1">BR232B</strain>
    </source>
</reference>
<evidence type="ECO:0000313" key="1">
    <source>
        <dbReference type="EMBL" id="CAG8533021.1"/>
    </source>
</evidence>
<comment type="caution">
    <text evidence="1">The sequence shown here is derived from an EMBL/GenBank/DDBJ whole genome shotgun (WGS) entry which is preliminary data.</text>
</comment>
<proteinExistence type="predicted"/>
<name>A0A9N9FHA1_9GLOM</name>
<dbReference type="EMBL" id="CAJVPI010000422">
    <property type="protein sequence ID" value="CAG8533021.1"/>
    <property type="molecule type" value="Genomic_DNA"/>
</dbReference>
<gene>
    <name evidence="1" type="ORF">PBRASI_LOCUS4205</name>
</gene>
<dbReference type="GO" id="GO:0031146">
    <property type="term" value="P:SCF-dependent proteasomal ubiquitin-dependent protein catabolic process"/>
    <property type="evidence" value="ECO:0007669"/>
    <property type="project" value="TreeGrafter"/>
</dbReference>
<dbReference type="SUPFAM" id="SSF52047">
    <property type="entry name" value="RNI-like"/>
    <property type="match status" value="1"/>
</dbReference>
<evidence type="ECO:0000313" key="2">
    <source>
        <dbReference type="Proteomes" id="UP000789739"/>
    </source>
</evidence>
<accession>A0A9N9FHA1</accession>
<dbReference type="Gene3D" id="3.80.10.10">
    <property type="entry name" value="Ribonuclease Inhibitor"/>
    <property type="match status" value="1"/>
</dbReference>
<sequence>MAASLPCELLVMILHMNGDDCSILRSHMLVNKAWHNVAIQYLWAKPFTLLYEKYIASGRRRTFKQRAENLLTTFIRSFTDAQLVNERVDSLVKMCSKSSQSTNYNLHLKEIYLKEIQELVALWIDLSLEYHKYSHVTGDRTNKLAHIIVGLVIQHCQQLRKLSLIPLNAPSYHLLGQLFDSAKDLSQLRVFSWKGTSYMKIFSILSELACNLEEVSFNFYNMKLYYYKETDNFQKFVQSQRRLKSITIERLLTNMSSMLKLLNVHSESLESIQWVYVCFDTDDLSAEQIELCQLKSISMRCCDVTEGGLNSLSVANIPRLQQLVIGNCNIPDVDWEQFFHKHGKALIDIDISSQRLLADESFMVISRLCVNLRHLCVSVPSNRALRNVADLVANQPNLHSLTLRYQTGSGREDNYTTLFNTLSEYRFSNLDYLELYSTREFDVDSLDNFLSKSKPPLTSLIICDTYITEKHFNVILDHLSGTLKVLRAEYDISLDDEKRVKSVVGNFSQYSIRNTRHLRCNAEICTRRHKI</sequence>
<dbReference type="GO" id="GO:0019005">
    <property type="term" value="C:SCF ubiquitin ligase complex"/>
    <property type="evidence" value="ECO:0007669"/>
    <property type="project" value="TreeGrafter"/>
</dbReference>
<dbReference type="Proteomes" id="UP000789739">
    <property type="component" value="Unassembled WGS sequence"/>
</dbReference>
<dbReference type="InterPro" id="IPR032675">
    <property type="entry name" value="LRR_dom_sf"/>
</dbReference>
<dbReference type="PANTHER" id="PTHR13318:SF190">
    <property type="entry name" value="PARTNER OF PAIRED, ISOFORM B"/>
    <property type="match status" value="1"/>
</dbReference>
<organism evidence="1 2">
    <name type="scientific">Paraglomus brasilianum</name>
    <dbReference type="NCBI Taxonomy" id="144538"/>
    <lineage>
        <taxon>Eukaryota</taxon>
        <taxon>Fungi</taxon>
        <taxon>Fungi incertae sedis</taxon>
        <taxon>Mucoromycota</taxon>
        <taxon>Glomeromycotina</taxon>
        <taxon>Glomeromycetes</taxon>
        <taxon>Paraglomerales</taxon>
        <taxon>Paraglomeraceae</taxon>
        <taxon>Paraglomus</taxon>
    </lineage>
</organism>
<keyword evidence="2" id="KW-1185">Reference proteome</keyword>